<organism evidence="1 2">
    <name type="scientific">Araneus ventricosus</name>
    <name type="common">Orbweaver spider</name>
    <name type="synonym">Epeira ventricosa</name>
    <dbReference type="NCBI Taxonomy" id="182803"/>
    <lineage>
        <taxon>Eukaryota</taxon>
        <taxon>Metazoa</taxon>
        <taxon>Ecdysozoa</taxon>
        <taxon>Arthropoda</taxon>
        <taxon>Chelicerata</taxon>
        <taxon>Arachnida</taxon>
        <taxon>Araneae</taxon>
        <taxon>Araneomorphae</taxon>
        <taxon>Entelegynae</taxon>
        <taxon>Araneoidea</taxon>
        <taxon>Araneidae</taxon>
        <taxon>Araneus</taxon>
    </lineage>
</organism>
<evidence type="ECO:0000313" key="2">
    <source>
        <dbReference type="Proteomes" id="UP000499080"/>
    </source>
</evidence>
<accession>A0A4Y2J483</accession>
<sequence length="95" mass="10686">MAWDAYQANHPHTKSVDTVHCTRLVGMYVTLLQFLESGNAARVAFRVSSCLEIKGDSGFENTQKALKYIHFKSKNVDGSLEKHYALDEMLPVLNV</sequence>
<proteinExistence type="predicted"/>
<evidence type="ECO:0000313" key="1">
    <source>
        <dbReference type="EMBL" id="GBM84022.1"/>
    </source>
</evidence>
<keyword evidence="2" id="KW-1185">Reference proteome</keyword>
<comment type="caution">
    <text evidence="1">The sequence shown here is derived from an EMBL/GenBank/DDBJ whole genome shotgun (WGS) entry which is preliminary data.</text>
</comment>
<dbReference type="Proteomes" id="UP000499080">
    <property type="component" value="Unassembled WGS sequence"/>
</dbReference>
<gene>
    <name evidence="1" type="ORF">AVEN_110151_1</name>
</gene>
<reference evidence="1 2" key="1">
    <citation type="journal article" date="2019" name="Sci. Rep.">
        <title>Orb-weaving spider Araneus ventricosus genome elucidates the spidroin gene catalogue.</title>
        <authorList>
            <person name="Kono N."/>
            <person name="Nakamura H."/>
            <person name="Ohtoshi R."/>
            <person name="Moran D.A.P."/>
            <person name="Shinohara A."/>
            <person name="Yoshida Y."/>
            <person name="Fujiwara M."/>
            <person name="Mori M."/>
            <person name="Tomita M."/>
            <person name="Arakawa K."/>
        </authorList>
    </citation>
    <scope>NUCLEOTIDE SEQUENCE [LARGE SCALE GENOMIC DNA]</scope>
</reference>
<name>A0A4Y2J483_ARAVE</name>
<protein>
    <submittedName>
        <fullName evidence="1">Uncharacterized protein</fullName>
    </submittedName>
</protein>
<dbReference type="AlphaFoldDB" id="A0A4Y2J483"/>
<dbReference type="EMBL" id="BGPR01003125">
    <property type="protein sequence ID" value="GBM84022.1"/>
    <property type="molecule type" value="Genomic_DNA"/>
</dbReference>